<evidence type="ECO:0000313" key="3">
    <source>
        <dbReference type="Proteomes" id="UP000318733"/>
    </source>
</evidence>
<gene>
    <name evidence="2" type="ORF">FO440_02835</name>
</gene>
<dbReference type="Gene3D" id="3.10.180.10">
    <property type="entry name" value="2,3-Dihydroxybiphenyl 1,2-Dioxygenase, domain 1"/>
    <property type="match status" value="1"/>
</dbReference>
<dbReference type="SUPFAM" id="SSF54593">
    <property type="entry name" value="Glyoxalase/Bleomycin resistance protein/Dihydroxybiphenyl dioxygenase"/>
    <property type="match status" value="1"/>
</dbReference>
<evidence type="ECO:0000259" key="1">
    <source>
        <dbReference type="PROSITE" id="PS51819"/>
    </source>
</evidence>
<accession>A0A556MT87</accession>
<dbReference type="PANTHER" id="PTHR36437">
    <property type="entry name" value="GLYOXALASE/BLEOMYCIN RESISTANCE PROTEIN/DIOXYGENASE"/>
    <property type="match status" value="1"/>
</dbReference>
<dbReference type="PANTHER" id="PTHR36437:SF2">
    <property type="entry name" value="GLYOXALASE_BLEOMYCIN RESISTANCE PROTEIN_DIOXYGENASE"/>
    <property type="match status" value="1"/>
</dbReference>
<dbReference type="InterPro" id="IPR029068">
    <property type="entry name" value="Glyas_Bleomycin-R_OHBP_Dase"/>
</dbReference>
<dbReference type="OrthoDB" id="9794917at2"/>
<comment type="caution">
    <text evidence="2">The sequence shown here is derived from an EMBL/GenBank/DDBJ whole genome shotgun (WGS) entry which is preliminary data.</text>
</comment>
<protein>
    <submittedName>
        <fullName evidence="2">VOC family protein</fullName>
    </submittedName>
</protein>
<reference evidence="2 3" key="1">
    <citation type="submission" date="2019-07" db="EMBL/GenBank/DDBJ databases">
        <authorList>
            <person name="Huq M.A."/>
        </authorList>
    </citation>
    <scope>NUCLEOTIDE SEQUENCE [LARGE SCALE GENOMIC DNA]</scope>
    <source>
        <strain evidence="2 3">MAH-19</strain>
    </source>
</reference>
<dbReference type="Pfam" id="PF00903">
    <property type="entry name" value="Glyoxalase"/>
    <property type="match status" value="1"/>
</dbReference>
<dbReference type="AlphaFoldDB" id="A0A556MT87"/>
<evidence type="ECO:0000313" key="2">
    <source>
        <dbReference type="EMBL" id="TSJ43143.1"/>
    </source>
</evidence>
<organism evidence="2 3">
    <name type="scientific">Mucilaginibacter corticis</name>
    <dbReference type="NCBI Taxonomy" id="2597670"/>
    <lineage>
        <taxon>Bacteria</taxon>
        <taxon>Pseudomonadati</taxon>
        <taxon>Bacteroidota</taxon>
        <taxon>Sphingobacteriia</taxon>
        <taxon>Sphingobacteriales</taxon>
        <taxon>Sphingobacteriaceae</taxon>
        <taxon>Mucilaginibacter</taxon>
    </lineage>
</organism>
<dbReference type="PROSITE" id="PS51819">
    <property type="entry name" value="VOC"/>
    <property type="match status" value="1"/>
</dbReference>
<keyword evidence="3" id="KW-1185">Reference proteome</keyword>
<feature type="domain" description="VOC" evidence="1">
    <location>
        <begin position="4"/>
        <end position="135"/>
    </location>
</feature>
<name>A0A556MT87_9SPHI</name>
<dbReference type="InterPro" id="IPR037523">
    <property type="entry name" value="VOC_core"/>
</dbReference>
<dbReference type="EMBL" id="VLPK01000001">
    <property type="protein sequence ID" value="TSJ43143.1"/>
    <property type="molecule type" value="Genomic_DNA"/>
</dbReference>
<proteinExistence type="predicted"/>
<sequence length="140" mass="15776">MITRMTHMNIYVLDQDSALDFYINKLGLKVIIDAPMNKEVRWLTVGTTEQPGFEINLTPVHESILHSKDTAEALRDLIKKGTFGVGIFTCTDIMATYEELKAKGVEFIKPPTKEFYGTEALFKDDSGNWFSLAQLTPVTV</sequence>
<dbReference type="InterPro" id="IPR004360">
    <property type="entry name" value="Glyas_Fos-R_dOase_dom"/>
</dbReference>
<dbReference type="Proteomes" id="UP000318733">
    <property type="component" value="Unassembled WGS sequence"/>
</dbReference>